<proteinExistence type="predicted"/>
<dbReference type="EMBL" id="CM000884">
    <property type="protein sequence ID" value="KQJ81904.1"/>
    <property type="molecule type" value="Genomic_DNA"/>
</dbReference>
<protein>
    <recommendedName>
        <fullName evidence="2">DUF7597 domain-containing protein</fullName>
    </recommendedName>
</protein>
<dbReference type="Pfam" id="PF24530">
    <property type="entry name" value="DUF7597"/>
    <property type="match status" value="1"/>
</dbReference>
<dbReference type="PANTHER" id="PTHR33075">
    <property type="entry name" value="OS02G0499800 PROTEIN"/>
    <property type="match status" value="1"/>
</dbReference>
<name>A0A0Q3I780_BRADI</name>
<evidence type="ECO:0000256" key="1">
    <source>
        <dbReference type="SAM" id="MobiDB-lite"/>
    </source>
</evidence>
<feature type="region of interest" description="Disordered" evidence="1">
    <location>
        <begin position="381"/>
        <end position="405"/>
    </location>
</feature>
<keyword evidence="5" id="KW-1185">Reference proteome</keyword>
<evidence type="ECO:0000313" key="4">
    <source>
        <dbReference type="EnsemblPlants" id="KQJ81904"/>
    </source>
</evidence>
<dbReference type="Gramene" id="KQJ81904">
    <property type="protein sequence ID" value="KQJ81904"/>
    <property type="gene ID" value="BRADI_5g03715v3"/>
</dbReference>
<dbReference type="EnsemblPlants" id="KQJ81904">
    <property type="protein sequence ID" value="KQJ81904"/>
    <property type="gene ID" value="BRADI_5g03715v3"/>
</dbReference>
<dbReference type="OrthoDB" id="721783at2759"/>
<dbReference type="FunCoup" id="A0A0Q3I780">
    <property type="interactions" value="817"/>
</dbReference>
<reference evidence="4" key="3">
    <citation type="submission" date="2018-08" db="UniProtKB">
        <authorList>
            <consortium name="EnsemblPlants"/>
        </authorList>
    </citation>
    <scope>IDENTIFICATION</scope>
    <source>
        <strain evidence="4">cv. Bd21</strain>
    </source>
</reference>
<organism evidence="3">
    <name type="scientific">Brachypodium distachyon</name>
    <name type="common">Purple false brome</name>
    <name type="synonym">Trachynia distachya</name>
    <dbReference type="NCBI Taxonomy" id="15368"/>
    <lineage>
        <taxon>Eukaryota</taxon>
        <taxon>Viridiplantae</taxon>
        <taxon>Streptophyta</taxon>
        <taxon>Embryophyta</taxon>
        <taxon>Tracheophyta</taxon>
        <taxon>Spermatophyta</taxon>
        <taxon>Magnoliopsida</taxon>
        <taxon>Liliopsida</taxon>
        <taxon>Poales</taxon>
        <taxon>Poaceae</taxon>
        <taxon>BOP clade</taxon>
        <taxon>Pooideae</taxon>
        <taxon>Stipodae</taxon>
        <taxon>Brachypodieae</taxon>
        <taxon>Brachypodium</taxon>
    </lineage>
</organism>
<dbReference type="PANTHER" id="PTHR33075:SF10">
    <property type="entry name" value="DUF4283 DOMAIN-CONTAINING PROTEIN"/>
    <property type="match status" value="1"/>
</dbReference>
<accession>A0A0Q3I780</accession>
<evidence type="ECO:0000313" key="3">
    <source>
        <dbReference type="EMBL" id="KQJ81904.1"/>
    </source>
</evidence>
<sequence>MAVHASITLGLDFAPGVAFRKEVKRIHGVLVHPEGKSKHFYLAVSFRLALECCLGGLCDGFSVVHLRDQVFRFSVSTKSVGFMIYNLHKFSCAQFKCFFHLWGNGGPRWNSEFKSWQRENQEEWTLILPSDRYVNRALNAMNSVASPVLKSASRALLWIHANFDLDPAPYVPRGMAIEDGGPFCLQRTFVTLAGALARRHESYLIAMVEPPLPTEEVPAVIAQVHAYMVEILHYEVVSLHRHPSGLARFRMCNAIDRDMLVSLLAVDFGPGRTLRFVKHDEANNSLTTEFTRNGWVMLLGIPLDLQDDAFIMQAVETFGKLEYWIQRESTDVRVIAKVIYEDATTVPRDIVVREVMVVGGRTVSWTIPVYILNSGFADEFPPPEDQLPSHGGNQHLLPGHGPVQQ</sequence>
<reference evidence="3 4" key="1">
    <citation type="journal article" date="2010" name="Nature">
        <title>Genome sequencing and analysis of the model grass Brachypodium distachyon.</title>
        <authorList>
            <consortium name="International Brachypodium Initiative"/>
        </authorList>
    </citation>
    <scope>NUCLEOTIDE SEQUENCE [LARGE SCALE GENOMIC DNA]</scope>
    <source>
        <strain evidence="3 4">Bd21</strain>
    </source>
</reference>
<reference evidence="3" key="2">
    <citation type="submission" date="2017-06" db="EMBL/GenBank/DDBJ databases">
        <title>WGS assembly of Brachypodium distachyon.</title>
        <authorList>
            <consortium name="The International Brachypodium Initiative"/>
            <person name="Lucas S."/>
            <person name="Harmon-Smith M."/>
            <person name="Lail K."/>
            <person name="Tice H."/>
            <person name="Grimwood J."/>
            <person name="Bruce D."/>
            <person name="Barry K."/>
            <person name="Shu S."/>
            <person name="Lindquist E."/>
            <person name="Wang M."/>
            <person name="Pitluck S."/>
            <person name="Vogel J.P."/>
            <person name="Garvin D.F."/>
            <person name="Mockler T.C."/>
            <person name="Schmutz J."/>
            <person name="Rokhsar D."/>
            <person name="Bevan M.W."/>
        </authorList>
    </citation>
    <scope>NUCLEOTIDE SEQUENCE</scope>
    <source>
        <strain evidence="3">Bd21</strain>
    </source>
</reference>
<dbReference type="InterPro" id="IPR056018">
    <property type="entry name" value="DUF7597"/>
</dbReference>
<dbReference type="AlphaFoldDB" id="A0A0Q3I780"/>
<dbReference type="InParanoid" id="A0A0Q3I780"/>
<evidence type="ECO:0000259" key="2">
    <source>
        <dbReference type="Pfam" id="PF24530"/>
    </source>
</evidence>
<feature type="domain" description="DUF7597" evidence="2">
    <location>
        <begin position="166"/>
        <end position="285"/>
    </location>
</feature>
<gene>
    <name evidence="3" type="ORF">BRADI_5g03715v3</name>
</gene>
<evidence type="ECO:0000313" key="5">
    <source>
        <dbReference type="Proteomes" id="UP000008810"/>
    </source>
</evidence>
<dbReference type="Proteomes" id="UP000008810">
    <property type="component" value="Chromosome 5"/>
</dbReference>